<accession>A0A5E4Z882</accession>
<evidence type="ECO:0000313" key="3">
    <source>
        <dbReference type="Proteomes" id="UP000343335"/>
    </source>
</evidence>
<name>A0A5E4Z882_9BURK</name>
<evidence type="ECO:0000313" key="2">
    <source>
        <dbReference type="EMBL" id="VVE56585.1"/>
    </source>
</evidence>
<evidence type="ECO:0000256" key="1">
    <source>
        <dbReference type="SAM" id="MobiDB-lite"/>
    </source>
</evidence>
<dbReference type="AlphaFoldDB" id="A0A5E4Z882"/>
<proteinExistence type="predicted"/>
<protein>
    <submittedName>
        <fullName evidence="2">Uncharacterized protein</fullName>
    </submittedName>
</protein>
<reference evidence="2 3" key="1">
    <citation type="submission" date="2019-08" db="EMBL/GenBank/DDBJ databases">
        <authorList>
            <person name="Peeters C."/>
        </authorList>
    </citation>
    <scope>NUCLEOTIDE SEQUENCE [LARGE SCALE GENOMIC DNA]</scope>
    <source>
        <strain evidence="2 3">LMG 31010</strain>
    </source>
</reference>
<feature type="region of interest" description="Disordered" evidence="1">
    <location>
        <begin position="56"/>
        <end position="78"/>
    </location>
</feature>
<dbReference type="EMBL" id="CABPSA010000013">
    <property type="protein sequence ID" value="VVE56585.1"/>
    <property type="molecule type" value="Genomic_DNA"/>
</dbReference>
<sequence>MTATWAVILEYVKRRSLPSAPETHAPFPIFRDIQRHRTVCCAYIEAPNGTLATTLGAPGSDGVMIEPPPLPRDLPELR</sequence>
<organism evidence="2 3">
    <name type="scientific">Pandoraea commovens</name>
    <dbReference type="NCBI Taxonomy" id="2508289"/>
    <lineage>
        <taxon>Bacteria</taxon>
        <taxon>Pseudomonadati</taxon>
        <taxon>Pseudomonadota</taxon>
        <taxon>Betaproteobacteria</taxon>
        <taxon>Burkholderiales</taxon>
        <taxon>Burkholderiaceae</taxon>
        <taxon>Pandoraea</taxon>
    </lineage>
</organism>
<dbReference type="Proteomes" id="UP000343335">
    <property type="component" value="Unassembled WGS sequence"/>
</dbReference>
<gene>
    <name evidence="2" type="ORF">PCO31010_05102</name>
</gene>